<keyword evidence="2" id="KW-1185">Reference proteome</keyword>
<dbReference type="EMBL" id="MU276029">
    <property type="protein sequence ID" value="KAI0043192.1"/>
    <property type="molecule type" value="Genomic_DNA"/>
</dbReference>
<proteinExistence type="predicted"/>
<sequence>MKARLTAVLCIVGVQLLTRGSATSDTNPPHVLASSDVSLDIQTITQRRLSTIVGATTGATSVSNWLTSLNSTTGQWPDVDYTTGCPAQTGSWPAQQHWSRITTFSAAWHGGLKNAAQWVQNTQLRAAIALAMGFWFDNDFTDPGCLDSGGTDVCPCGTPGLWNTNWFSNIILIPGFVGEVCLLLGESLTVSELANCTHITGRAYATFESGINGVSSITGSNTLDIASVGIDMALLTVNSSVIGDAFSRVHSEVIVENAVKSDGIRADGSFGQHAGILYNGNYGKDYSNDVLDLDIEAGGTAFAAGQASQDAFNILWQSNIWMIFRNTVTNVLHWDFSVLGRFISLPVADDQATENLKTNLTQLQALGQEWDSAALNEAFALLSLNTSDANSGNLEGNKMFFDNDYMVQRGPGYVTTLKMYSTRTVNSECLNDQNPFGFHLSDGTLYTHLVGNEYEDIFAAWDWNLIPGTTVDYAATPLSCSAVQHTGTQPFVGGASDGSIGIAAMRYETPTTKTLNWRKTWFFLPDERQYVMIARISSTTGAPVFSVLDQRLHSGEVLVDGVGQTTGNFTSAGSLWHGGVGYTFNTSNTAASLSLQVGERTGAWSAISTSKQPPATVDLFAAWLSHSDLSAPIDYGIFPATTAASFQSKAAASQLTVIRNDGSISALLDVANKVAMFVFWETAGGEVTVPSISGSAAVTVAATGSSAVIVRMDTWNITVADPTQELVGLTLNLTLGEGSAPEGWGSESSAGLAFVLPGGGLAGSSASKVLF</sequence>
<protein>
    <submittedName>
        <fullName evidence="1">Polysaccharide lyase family 8 protein</fullName>
    </submittedName>
</protein>
<reference evidence="1" key="2">
    <citation type="journal article" date="2022" name="New Phytol.">
        <title>Evolutionary transition to the ectomycorrhizal habit in the genomes of a hyperdiverse lineage of mushroom-forming fungi.</title>
        <authorList>
            <person name="Looney B."/>
            <person name="Miyauchi S."/>
            <person name="Morin E."/>
            <person name="Drula E."/>
            <person name="Courty P.E."/>
            <person name="Kohler A."/>
            <person name="Kuo A."/>
            <person name="LaButti K."/>
            <person name="Pangilinan J."/>
            <person name="Lipzen A."/>
            <person name="Riley R."/>
            <person name="Andreopoulos W."/>
            <person name="He G."/>
            <person name="Johnson J."/>
            <person name="Nolan M."/>
            <person name="Tritt A."/>
            <person name="Barry K.W."/>
            <person name="Grigoriev I.V."/>
            <person name="Nagy L.G."/>
            <person name="Hibbett D."/>
            <person name="Henrissat B."/>
            <person name="Matheny P.B."/>
            <person name="Labbe J."/>
            <person name="Martin F.M."/>
        </authorList>
    </citation>
    <scope>NUCLEOTIDE SEQUENCE</scope>
    <source>
        <strain evidence="1">FP105234-sp</strain>
    </source>
</reference>
<reference evidence="1" key="1">
    <citation type="submission" date="2021-02" db="EMBL/GenBank/DDBJ databases">
        <authorList>
            <consortium name="DOE Joint Genome Institute"/>
            <person name="Ahrendt S."/>
            <person name="Looney B.P."/>
            <person name="Miyauchi S."/>
            <person name="Morin E."/>
            <person name="Drula E."/>
            <person name="Courty P.E."/>
            <person name="Chicoki N."/>
            <person name="Fauchery L."/>
            <person name="Kohler A."/>
            <person name="Kuo A."/>
            <person name="Labutti K."/>
            <person name="Pangilinan J."/>
            <person name="Lipzen A."/>
            <person name="Riley R."/>
            <person name="Andreopoulos W."/>
            <person name="He G."/>
            <person name="Johnson J."/>
            <person name="Barry K.W."/>
            <person name="Grigoriev I.V."/>
            <person name="Nagy L."/>
            <person name="Hibbett D."/>
            <person name="Henrissat B."/>
            <person name="Matheny P.B."/>
            <person name="Labbe J."/>
            <person name="Martin F."/>
        </authorList>
    </citation>
    <scope>NUCLEOTIDE SEQUENCE</scope>
    <source>
        <strain evidence="1">FP105234-sp</strain>
    </source>
</reference>
<keyword evidence="1" id="KW-0456">Lyase</keyword>
<name>A0ACB8RGR2_9AGAM</name>
<evidence type="ECO:0000313" key="1">
    <source>
        <dbReference type="EMBL" id="KAI0043192.1"/>
    </source>
</evidence>
<comment type="caution">
    <text evidence="1">The sequence shown here is derived from an EMBL/GenBank/DDBJ whole genome shotgun (WGS) entry which is preliminary data.</text>
</comment>
<accession>A0ACB8RGR2</accession>
<gene>
    <name evidence="1" type="ORF">FA95DRAFT_1631583</name>
</gene>
<evidence type="ECO:0000313" key="2">
    <source>
        <dbReference type="Proteomes" id="UP000814033"/>
    </source>
</evidence>
<dbReference type="Proteomes" id="UP000814033">
    <property type="component" value="Unassembled WGS sequence"/>
</dbReference>
<organism evidence="1 2">
    <name type="scientific">Auriscalpium vulgare</name>
    <dbReference type="NCBI Taxonomy" id="40419"/>
    <lineage>
        <taxon>Eukaryota</taxon>
        <taxon>Fungi</taxon>
        <taxon>Dikarya</taxon>
        <taxon>Basidiomycota</taxon>
        <taxon>Agaricomycotina</taxon>
        <taxon>Agaricomycetes</taxon>
        <taxon>Russulales</taxon>
        <taxon>Auriscalpiaceae</taxon>
        <taxon>Auriscalpium</taxon>
    </lineage>
</organism>